<name>A0ABS7UT45_9BACI</name>
<keyword evidence="3" id="KW-1185">Reference proteome</keyword>
<gene>
    <name evidence="2" type="ORF">K9V48_13930</name>
</gene>
<proteinExistence type="predicted"/>
<dbReference type="EMBL" id="JAIQUM010000030">
    <property type="protein sequence ID" value="MBZ5751316.1"/>
    <property type="molecule type" value="Genomic_DNA"/>
</dbReference>
<organism evidence="2 3">
    <name type="scientific">Metabacillus rhizolycopersici</name>
    <dbReference type="NCBI Taxonomy" id="2875709"/>
    <lineage>
        <taxon>Bacteria</taxon>
        <taxon>Bacillati</taxon>
        <taxon>Bacillota</taxon>
        <taxon>Bacilli</taxon>
        <taxon>Bacillales</taxon>
        <taxon>Bacillaceae</taxon>
        <taxon>Metabacillus</taxon>
    </lineage>
</organism>
<sequence length="101" mass="11299">MVGIIKKLYFHFVVLFSVLFLGSSAFADPRSWWSIREVTEIRDGGFTAHFSGVKITCYALVTLIVVAILNQPSVKKSVKTMLKIGVKKLQLLLNTVKTLLN</sequence>
<accession>A0ABS7UT45</accession>
<evidence type="ECO:0000313" key="3">
    <source>
        <dbReference type="Proteomes" id="UP001165287"/>
    </source>
</evidence>
<keyword evidence="1" id="KW-1133">Transmembrane helix</keyword>
<protein>
    <submittedName>
        <fullName evidence="2">Uncharacterized protein</fullName>
    </submittedName>
</protein>
<keyword evidence="1" id="KW-0472">Membrane</keyword>
<evidence type="ECO:0000313" key="2">
    <source>
        <dbReference type="EMBL" id="MBZ5751316.1"/>
    </source>
</evidence>
<feature type="transmembrane region" description="Helical" evidence="1">
    <location>
        <begin position="51"/>
        <end position="69"/>
    </location>
</feature>
<dbReference type="Proteomes" id="UP001165287">
    <property type="component" value="Unassembled WGS sequence"/>
</dbReference>
<comment type="caution">
    <text evidence="2">The sequence shown here is derived from an EMBL/GenBank/DDBJ whole genome shotgun (WGS) entry which is preliminary data.</text>
</comment>
<keyword evidence="1" id="KW-0812">Transmembrane</keyword>
<evidence type="ECO:0000256" key="1">
    <source>
        <dbReference type="SAM" id="Phobius"/>
    </source>
</evidence>
<dbReference type="RefSeq" id="WP_224139580.1">
    <property type="nucleotide sequence ID" value="NZ_JAIQUM010000030.1"/>
</dbReference>
<reference evidence="2" key="1">
    <citation type="submission" date="2024-05" db="EMBL/GenBank/DDBJ databases">
        <title>Metabacillus sp. nov., isolated from the rhizosphere soil of tomato plants.</title>
        <authorList>
            <person name="Ma R."/>
        </authorList>
    </citation>
    <scope>NUCLEOTIDE SEQUENCE</scope>
    <source>
        <strain evidence="2">DBTR6</strain>
    </source>
</reference>